<reference evidence="1" key="1">
    <citation type="submission" date="2022-08" db="EMBL/GenBank/DDBJ databases">
        <title>Genome Sequence of Fusarium decemcellulare.</title>
        <authorList>
            <person name="Buettner E."/>
        </authorList>
    </citation>
    <scope>NUCLEOTIDE SEQUENCE</scope>
    <source>
        <strain evidence="1">Babe19</strain>
    </source>
</reference>
<evidence type="ECO:0000313" key="1">
    <source>
        <dbReference type="EMBL" id="KAJ3549271.1"/>
    </source>
</evidence>
<sequence length="339" mass="37058">MSTENMAFSRQLKPAIVCDSSRCNGCNTASGMRDSQKPEQEKSPRSYTTTTETPASIDFSAASPCIVAQHFPVSTALYTWLSAYKTPLAFYPSTSPFHQQFGLITNRPPSSSPFFSLSASLQTSCPSGNPSSAPATSNQHSSHHQDLGFLDLLPTDYYDFGNLDTEAIYQDLDASVGSWDATTGAGLFEGVMPDLTLNAEAQTAFGLGDDIFTHAHPLLTLDSTPLDHQPTATLAPPTTMPSKSPSVPGTSTFSLHPSPSSTNSSKRKHSSDEEEESEKTIKRQRNTIAARKYRQKRLDRISELERALEAMTGERDDLRLQLARREAEVDALREMLGKK</sequence>
<protein>
    <submittedName>
        <fullName evidence="1">Uncharacterized protein</fullName>
    </submittedName>
</protein>
<proteinExistence type="predicted"/>
<accession>A0ACC1SZ79</accession>
<evidence type="ECO:0000313" key="2">
    <source>
        <dbReference type="Proteomes" id="UP001148629"/>
    </source>
</evidence>
<name>A0ACC1SZ79_9HYPO</name>
<dbReference type="Proteomes" id="UP001148629">
    <property type="component" value="Unassembled WGS sequence"/>
</dbReference>
<comment type="caution">
    <text evidence="1">The sequence shown here is derived from an EMBL/GenBank/DDBJ whole genome shotgun (WGS) entry which is preliminary data.</text>
</comment>
<gene>
    <name evidence="1" type="ORF">NM208_g582</name>
</gene>
<organism evidence="1 2">
    <name type="scientific">Fusarium decemcellulare</name>
    <dbReference type="NCBI Taxonomy" id="57161"/>
    <lineage>
        <taxon>Eukaryota</taxon>
        <taxon>Fungi</taxon>
        <taxon>Dikarya</taxon>
        <taxon>Ascomycota</taxon>
        <taxon>Pezizomycotina</taxon>
        <taxon>Sordariomycetes</taxon>
        <taxon>Hypocreomycetidae</taxon>
        <taxon>Hypocreales</taxon>
        <taxon>Nectriaceae</taxon>
        <taxon>Fusarium</taxon>
        <taxon>Fusarium decemcellulare species complex</taxon>
    </lineage>
</organism>
<keyword evidence="2" id="KW-1185">Reference proteome</keyword>
<dbReference type="EMBL" id="JANRMS010000027">
    <property type="protein sequence ID" value="KAJ3549271.1"/>
    <property type="molecule type" value="Genomic_DNA"/>
</dbReference>